<evidence type="ECO:0000256" key="1">
    <source>
        <dbReference type="SAM" id="MobiDB-lite"/>
    </source>
</evidence>
<dbReference type="Proteomes" id="UP000438429">
    <property type="component" value="Unassembled WGS sequence"/>
</dbReference>
<organism evidence="2 3">
    <name type="scientific">Scophthalmus maximus</name>
    <name type="common">Turbot</name>
    <name type="synonym">Psetta maxima</name>
    <dbReference type="NCBI Taxonomy" id="52904"/>
    <lineage>
        <taxon>Eukaryota</taxon>
        <taxon>Metazoa</taxon>
        <taxon>Chordata</taxon>
        <taxon>Craniata</taxon>
        <taxon>Vertebrata</taxon>
        <taxon>Euteleostomi</taxon>
        <taxon>Actinopterygii</taxon>
        <taxon>Neopterygii</taxon>
        <taxon>Teleostei</taxon>
        <taxon>Neoteleostei</taxon>
        <taxon>Acanthomorphata</taxon>
        <taxon>Carangaria</taxon>
        <taxon>Pleuronectiformes</taxon>
        <taxon>Pleuronectoidei</taxon>
        <taxon>Scophthalmidae</taxon>
        <taxon>Scophthalmus</taxon>
    </lineage>
</organism>
<reference evidence="2 3" key="1">
    <citation type="submission" date="2019-06" db="EMBL/GenBank/DDBJ databases">
        <title>Draft genomes of female and male turbot (Scophthalmus maximus).</title>
        <authorList>
            <person name="Xu H."/>
            <person name="Xu X.-W."/>
            <person name="Shao C."/>
            <person name="Chen S."/>
        </authorList>
    </citation>
    <scope>NUCLEOTIDE SEQUENCE [LARGE SCALE GENOMIC DNA]</scope>
    <source>
        <strain evidence="2">Ysfricsl-2016a</strain>
        <tissue evidence="2">Blood</tissue>
    </source>
</reference>
<dbReference type="AlphaFoldDB" id="A0A6A4RXC8"/>
<evidence type="ECO:0000313" key="3">
    <source>
        <dbReference type="Proteomes" id="UP000438429"/>
    </source>
</evidence>
<feature type="region of interest" description="Disordered" evidence="1">
    <location>
        <begin position="20"/>
        <end position="44"/>
    </location>
</feature>
<name>A0A6A4RXC8_SCOMX</name>
<sequence length="78" mass="8542">MVTIWLCGLKAGCAYSTREVESDDRSLPQARAMQRPPTPAEPDQSCRKQLALVAMYHTHEAAVNIDLKGGPIVNGNFD</sequence>
<proteinExistence type="predicted"/>
<evidence type="ECO:0000313" key="2">
    <source>
        <dbReference type="EMBL" id="KAF0025107.1"/>
    </source>
</evidence>
<accession>A0A6A4RXC8</accession>
<protein>
    <submittedName>
        <fullName evidence="2">Uncharacterized protein</fullName>
    </submittedName>
</protein>
<gene>
    <name evidence="2" type="ORF">F2P81_021988</name>
</gene>
<comment type="caution">
    <text evidence="2">The sequence shown here is derived from an EMBL/GenBank/DDBJ whole genome shotgun (WGS) entry which is preliminary data.</text>
</comment>
<dbReference type="EMBL" id="VEVO01000020">
    <property type="protein sequence ID" value="KAF0025107.1"/>
    <property type="molecule type" value="Genomic_DNA"/>
</dbReference>